<feature type="region of interest" description="Disordered" evidence="4">
    <location>
        <begin position="676"/>
        <end position="861"/>
    </location>
</feature>
<dbReference type="EMBL" id="JH921428">
    <property type="protein sequence ID" value="EKD21174.1"/>
    <property type="molecule type" value="Genomic_DNA"/>
</dbReference>
<dbReference type="Proteomes" id="UP000006753">
    <property type="component" value="Unassembled WGS sequence"/>
</dbReference>
<organism evidence="6 7">
    <name type="scientific">Marssonina brunnea f. sp. multigermtubi (strain MB_m1)</name>
    <name type="common">Marssonina leaf spot fungus</name>
    <dbReference type="NCBI Taxonomy" id="1072389"/>
    <lineage>
        <taxon>Eukaryota</taxon>
        <taxon>Fungi</taxon>
        <taxon>Dikarya</taxon>
        <taxon>Ascomycota</taxon>
        <taxon>Pezizomycotina</taxon>
        <taxon>Leotiomycetes</taxon>
        <taxon>Helotiales</taxon>
        <taxon>Drepanopezizaceae</taxon>
        <taxon>Drepanopeziza</taxon>
    </lineage>
</organism>
<evidence type="ECO:0000256" key="2">
    <source>
        <dbReference type="PIRSR" id="PIRSR622684-1"/>
    </source>
</evidence>
<feature type="compositionally biased region" description="Polar residues" evidence="4">
    <location>
        <begin position="719"/>
        <end position="733"/>
    </location>
</feature>
<feature type="compositionally biased region" description="Polar residues" evidence="4">
    <location>
        <begin position="681"/>
        <end position="690"/>
    </location>
</feature>
<dbReference type="GO" id="GO:0004198">
    <property type="term" value="F:calcium-dependent cysteine-type endopeptidase activity"/>
    <property type="evidence" value="ECO:0007669"/>
    <property type="project" value="InterPro"/>
</dbReference>
<dbReference type="PROSITE" id="PS50203">
    <property type="entry name" value="CALPAIN_CAT"/>
    <property type="match status" value="1"/>
</dbReference>
<dbReference type="Pfam" id="PF00648">
    <property type="entry name" value="Peptidase_C2"/>
    <property type="match status" value="1"/>
</dbReference>
<dbReference type="OrthoDB" id="424753at2759"/>
<evidence type="ECO:0000313" key="7">
    <source>
        <dbReference type="Proteomes" id="UP000006753"/>
    </source>
</evidence>
<keyword evidence="3 6" id="KW-0645">Protease</keyword>
<sequence>MSSDSSDSDAPVKPAPASATAKPKKKKRLSPQDAINRIWERFSVKEFSNVTVVLPSTSSITEPTIDPSKPPHAEQNNLLVSEDYERAVQECRTRVRKLVKECQRVNMRYRDPDFDIDWDLRMRRGHCLNNLKDRKFNVHEKYSETHFTAPKSVKRVHEIFEKPTFLTGEPSPSDVKQGRLGNCWLVAGLTALANVENGLKRICVEHDTNGEWIISIIDDKLYLKSPDWNVASWHRSLIKDINHEDNEAVYKKTYQTGSQALFFGHCRDQNETWLPLVEKAYAKAHGDYASLVGGWIGEGLEDLTGGVTTELLASDILDVDYFWENEMLKVNKEFLFGCATGVWSGGYGDRDGIVERHAYTVVDARVISTGERLVKLRNPWGSPRKGLWEGAWSDGSKEFTPEFQIEMNHQSGIDSSFWISYKDFLRKIDNIDRTRLFMDSPEWRITQKWVGIDVPWKSEYEQKFQIILRKESPVVLVLAQLDNRFFVGLDGQYRFELEFRLHEAGSPDDHDYIVRSHGNYLMSRSVVAELKSLPPGTYAVFVKVKASRYAHFRSVERVVKKQTKGRNENEKLAQVGMSYAIAHSKGKDFSKSKELTQKEHEKVKAREARIKLRKKNWEKRHLSRKIVRKQEKKNHEKRECSAAKVAAAETAKKEAMPKAKAVQTEDVKEVVLAKSDKSVQTEDLTTSFTPENVKPAFPIADDGTSQGAGGITDGGLETGDQSSQTQEQISSPGPDSEKTAEADISKEAEKSVQADNNSEASTADGSQGAMNTPTSSIASIAGDSRPQSVHFPLVQVTPIPKATPSPKRSSAHAKYVEIEGESSASPISDFEEMYSDDEHTLKPREAKKKVESDDEDKNKKSPWNAVCIVGLRAYSKDQDLELLVWDEKLDMMAKALDAAKKKGVEILEKTSREEKADEADDEAGGEEKTNREIEAPKLPALKKQGVAAALECEIPQGCELVACAKRSGQEKSELTAKEAEDGLSEIAKQLAELAKTFERQYWPVENGGNEGLVPDDGEKDALASGRQRSR</sequence>
<feature type="compositionally biased region" description="Gly residues" evidence="4">
    <location>
        <begin position="706"/>
        <end position="717"/>
    </location>
</feature>
<proteinExistence type="inferred from homology"/>
<feature type="region of interest" description="Disordered" evidence="4">
    <location>
        <begin position="1"/>
        <end position="32"/>
    </location>
</feature>
<dbReference type="STRING" id="1072389.K1Y7V6"/>
<keyword evidence="7" id="KW-1185">Reference proteome</keyword>
<feature type="compositionally biased region" description="Low complexity" evidence="4">
    <location>
        <begin position="11"/>
        <end position="21"/>
    </location>
</feature>
<feature type="compositionally biased region" description="Polar residues" evidence="4">
    <location>
        <begin position="753"/>
        <end position="778"/>
    </location>
</feature>
<dbReference type="InterPro" id="IPR038765">
    <property type="entry name" value="Papain-like_cys_pep_sf"/>
</dbReference>
<keyword evidence="3" id="KW-0378">Hydrolase</keyword>
<dbReference type="CDD" id="cd00044">
    <property type="entry name" value="CysPc"/>
    <property type="match status" value="1"/>
</dbReference>
<feature type="domain" description="Calpain catalytic" evidence="5">
    <location>
        <begin position="154"/>
        <end position="437"/>
    </location>
</feature>
<gene>
    <name evidence="6" type="ORF">MBM_00287</name>
</gene>
<dbReference type="SUPFAM" id="SSF54001">
    <property type="entry name" value="Cysteine proteinases"/>
    <property type="match status" value="1"/>
</dbReference>
<dbReference type="InterPro" id="IPR000169">
    <property type="entry name" value="Pept_cys_AS"/>
</dbReference>
<feature type="region of interest" description="Disordered" evidence="4">
    <location>
        <begin position="909"/>
        <end position="936"/>
    </location>
</feature>
<evidence type="ECO:0000256" key="4">
    <source>
        <dbReference type="SAM" id="MobiDB-lite"/>
    </source>
</evidence>
<accession>K1Y7V6</accession>
<dbReference type="eggNOG" id="KOG0045">
    <property type="taxonomic scope" value="Eukaryota"/>
</dbReference>
<dbReference type="AlphaFoldDB" id="K1Y7V6"/>
<evidence type="ECO:0000256" key="1">
    <source>
        <dbReference type="ARBA" id="ARBA00007623"/>
    </source>
</evidence>
<dbReference type="Gene3D" id="3.90.70.10">
    <property type="entry name" value="Cysteine proteinases"/>
    <property type="match status" value="1"/>
</dbReference>
<dbReference type="InParanoid" id="K1Y7V6"/>
<dbReference type="PANTHER" id="PTHR10183">
    <property type="entry name" value="CALPAIN"/>
    <property type="match status" value="1"/>
</dbReference>
<dbReference type="InterPro" id="IPR022684">
    <property type="entry name" value="Calpain_cysteine_protease"/>
</dbReference>
<feature type="region of interest" description="Disordered" evidence="4">
    <location>
        <begin position="1004"/>
        <end position="1030"/>
    </location>
</feature>
<protein>
    <submittedName>
        <fullName evidence="6">Calpain family cysteine protease</fullName>
    </submittedName>
</protein>
<reference evidence="6 7" key="1">
    <citation type="journal article" date="2012" name="BMC Genomics">
        <title>Sequencing the genome of Marssonina brunnea reveals fungus-poplar co-evolution.</title>
        <authorList>
            <person name="Zhu S."/>
            <person name="Cao Y.-Z."/>
            <person name="Jiang C."/>
            <person name="Tan B.-Y."/>
            <person name="Wang Z."/>
            <person name="Feng S."/>
            <person name="Zhang L."/>
            <person name="Su X.-H."/>
            <person name="Brejova B."/>
            <person name="Vinar T."/>
            <person name="Xu M."/>
            <person name="Wang M.-X."/>
            <person name="Zhang S.-G."/>
            <person name="Huang M.-R."/>
            <person name="Wu R."/>
            <person name="Zhou Y."/>
        </authorList>
    </citation>
    <scope>NUCLEOTIDE SEQUENCE [LARGE SCALE GENOMIC DNA]</scope>
    <source>
        <strain evidence="6 7">MB_m1</strain>
    </source>
</reference>
<evidence type="ECO:0000259" key="5">
    <source>
        <dbReference type="PROSITE" id="PS50203"/>
    </source>
</evidence>
<dbReference type="GO" id="GO:0006508">
    <property type="term" value="P:proteolysis"/>
    <property type="evidence" value="ECO:0007669"/>
    <property type="project" value="UniProtKB-KW"/>
</dbReference>
<evidence type="ECO:0000313" key="6">
    <source>
        <dbReference type="EMBL" id="EKD21174.1"/>
    </source>
</evidence>
<dbReference type="HOGENOM" id="CLU_006072_1_0_1"/>
<feature type="active site" evidence="2 3">
    <location>
        <position position="378"/>
    </location>
</feature>
<feature type="active site" evidence="2 3">
    <location>
        <position position="357"/>
    </location>
</feature>
<feature type="active site" evidence="2 3">
    <location>
        <position position="183"/>
    </location>
</feature>
<dbReference type="InterPro" id="IPR001300">
    <property type="entry name" value="Peptidase_C2_calpain_cat"/>
</dbReference>
<feature type="compositionally biased region" description="Basic and acidic residues" evidence="4">
    <location>
        <begin position="836"/>
        <end position="859"/>
    </location>
</feature>
<feature type="compositionally biased region" description="Basic and acidic residues" evidence="4">
    <location>
        <begin position="735"/>
        <end position="752"/>
    </location>
</feature>
<dbReference type="PROSITE" id="PS00139">
    <property type="entry name" value="THIOL_PROTEASE_CYS"/>
    <property type="match status" value="1"/>
</dbReference>
<comment type="similarity">
    <text evidence="1">Belongs to the peptidase C2 family.</text>
</comment>
<dbReference type="KEGG" id="mbe:MBM_00287"/>
<dbReference type="OMA" id="EWTTDVQ"/>
<evidence type="ECO:0000256" key="3">
    <source>
        <dbReference type="PROSITE-ProRule" id="PRU00239"/>
    </source>
</evidence>
<dbReference type="SMART" id="SM00230">
    <property type="entry name" value="CysPc"/>
    <property type="match status" value="1"/>
</dbReference>
<dbReference type="PANTHER" id="PTHR10183:SF397">
    <property type="entry name" value="CALPAIN CATALYTIC DOMAIN-CONTAINING PROTEIN"/>
    <property type="match status" value="1"/>
</dbReference>
<feature type="compositionally biased region" description="Basic and acidic residues" evidence="4">
    <location>
        <begin position="925"/>
        <end position="935"/>
    </location>
</feature>
<keyword evidence="3" id="KW-0788">Thiol protease</keyword>
<name>K1Y7V6_MARBU</name>